<keyword evidence="3 8" id="KW-0812">Transmembrane</keyword>
<evidence type="ECO:0000256" key="1">
    <source>
        <dbReference type="ARBA" id="ARBA00004651"/>
    </source>
</evidence>
<dbReference type="InterPro" id="IPR052192">
    <property type="entry name" value="Insect_Ionotropic_Sensory_Rcpt"/>
</dbReference>
<evidence type="ECO:0000256" key="5">
    <source>
        <dbReference type="ARBA" id="ARBA00023136"/>
    </source>
</evidence>
<keyword evidence="9" id="KW-0732">Signal</keyword>
<feature type="transmembrane region" description="Helical" evidence="8">
    <location>
        <begin position="380"/>
        <end position="403"/>
    </location>
</feature>
<gene>
    <name evidence="10" type="ORF">KUF71_006884</name>
</gene>
<dbReference type="AlphaFoldDB" id="A0AAE1H9T2"/>
<reference evidence="10" key="1">
    <citation type="submission" date="2021-07" db="EMBL/GenBank/DDBJ databases">
        <authorList>
            <person name="Catto M.A."/>
            <person name="Jacobson A."/>
            <person name="Kennedy G."/>
            <person name="Labadie P."/>
            <person name="Hunt B.G."/>
            <person name="Srinivasan R."/>
        </authorList>
    </citation>
    <scope>NUCLEOTIDE SEQUENCE</scope>
    <source>
        <strain evidence="10">PL_HMW_Pooled</strain>
        <tissue evidence="10">Head</tissue>
    </source>
</reference>
<organism evidence="10 11">
    <name type="scientific">Frankliniella fusca</name>
    <dbReference type="NCBI Taxonomy" id="407009"/>
    <lineage>
        <taxon>Eukaryota</taxon>
        <taxon>Metazoa</taxon>
        <taxon>Ecdysozoa</taxon>
        <taxon>Arthropoda</taxon>
        <taxon>Hexapoda</taxon>
        <taxon>Insecta</taxon>
        <taxon>Pterygota</taxon>
        <taxon>Neoptera</taxon>
        <taxon>Paraneoptera</taxon>
        <taxon>Thysanoptera</taxon>
        <taxon>Terebrantia</taxon>
        <taxon>Thripoidea</taxon>
        <taxon>Thripidae</taxon>
        <taxon>Frankliniella</taxon>
    </lineage>
</organism>
<feature type="chain" id="PRO_5042148675" evidence="9">
    <location>
        <begin position="20"/>
        <end position="604"/>
    </location>
</feature>
<dbReference type="EMBL" id="JAHWGI010000723">
    <property type="protein sequence ID" value="KAK3917353.1"/>
    <property type="molecule type" value="Genomic_DNA"/>
</dbReference>
<evidence type="ECO:0000256" key="2">
    <source>
        <dbReference type="ARBA" id="ARBA00022475"/>
    </source>
</evidence>
<evidence type="ECO:0000256" key="7">
    <source>
        <dbReference type="ARBA" id="ARBA00023180"/>
    </source>
</evidence>
<keyword evidence="4 8" id="KW-1133">Transmembrane helix</keyword>
<dbReference type="PANTHER" id="PTHR42643">
    <property type="entry name" value="IONOTROPIC RECEPTOR 20A-RELATED"/>
    <property type="match status" value="1"/>
</dbReference>
<protein>
    <submittedName>
        <fullName evidence="10">Cyclin-T1</fullName>
    </submittedName>
</protein>
<keyword evidence="5 8" id="KW-0472">Membrane</keyword>
<dbReference type="GO" id="GO:0005886">
    <property type="term" value="C:plasma membrane"/>
    <property type="evidence" value="ECO:0007669"/>
    <property type="project" value="UniProtKB-SubCell"/>
</dbReference>
<name>A0AAE1H9T2_9NEOP</name>
<feature type="transmembrane region" description="Helical" evidence="8">
    <location>
        <begin position="560"/>
        <end position="586"/>
    </location>
</feature>
<evidence type="ECO:0000256" key="3">
    <source>
        <dbReference type="ARBA" id="ARBA00022692"/>
    </source>
</evidence>
<evidence type="ECO:0000313" key="10">
    <source>
        <dbReference type="EMBL" id="KAK3917353.1"/>
    </source>
</evidence>
<dbReference type="PANTHER" id="PTHR42643:SF24">
    <property type="entry name" value="IONOTROPIC RECEPTOR 60A"/>
    <property type="match status" value="1"/>
</dbReference>
<evidence type="ECO:0000256" key="8">
    <source>
        <dbReference type="SAM" id="Phobius"/>
    </source>
</evidence>
<keyword evidence="11" id="KW-1185">Reference proteome</keyword>
<evidence type="ECO:0000256" key="6">
    <source>
        <dbReference type="ARBA" id="ARBA00023170"/>
    </source>
</evidence>
<feature type="signal peptide" evidence="9">
    <location>
        <begin position="1"/>
        <end position="19"/>
    </location>
</feature>
<keyword evidence="2" id="KW-1003">Cell membrane</keyword>
<evidence type="ECO:0000313" key="11">
    <source>
        <dbReference type="Proteomes" id="UP001219518"/>
    </source>
</evidence>
<accession>A0AAE1H9T2</accession>
<evidence type="ECO:0000256" key="4">
    <source>
        <dbReference type="ARBA" id="ARBA00022989"/>
    </source>
</evidence>
<reference evidence="10" key="2">
    <citation type="journal article" date="2023" name="BMC Genomics">
        <title>Pest status, molecular evolution, and epigenetic factors derived from the genome assembly of Frankliniella fusca, a thysanopteran phytovirus vector.</title>
        <authorList>
            <person name="Catto M.A."/>
            <person name="Labadie P.E."/>
            <person name="Jacobson A.L."/>
            <person name="Kennedy G.G."/>
            <person name="Srinivasan R."/>
            <person name="Hunt B.G."/>
        </authorList>
    </citation>
    <scope>NUCLEOTIDE SEQUENCE</scope>
    <source>
        <strain evidence="10">PL_HMW_Pooled</strain>
    </source>
</reference>
<comment type="caution">
    <text evidence="10">The sequence shown here is derived from an EMBL/GenBank/DDBJ whole genome shotgun (WGS) entry which is preliminary data.</text>
</comment>
<dbReference type="Proteomes" id="UP001219518">
    <property type="component" value="Unassembled WGS sequence"/>
</dbReference>
<dbReference type="Gene3D" id="1.10.287.70">
    <property type="match status" value="1"/>
</dbReference>
<proteinExistence type="predicted"/>
<evidence type="ECO:0000256" key="9">
    <source>
        <dbReference type="SAM" id="SignalP"/>
    </source>
</evidence>
<keyword evidence="6" id="KW-0675">Receptor</keyword>
<sequence>MVAEVLLVVGLLCPCGVRAAIAVGDMMSPANEAAAATALLSAILPAHKACLLVLGRAPWSGDLLRALPGETQRAMLDKYASYDEDVRLDTEVRLTHHVLLVLADAPEDFKKLSTMPNLHRALLWARVSRSPHEVVQNKTLLHHISQTRRVSDMTALALTDADGDVHLFSDRLLVTGERPFIAVDRWSAQKQRWLQGTPPFLSFCVKWTQPRTNEPLNLITVAPPNLFRHADEIVRYGSTQRKISNYQFEVSARSRHKLIAGLTLARSMTEKCKLDGLLGMFGMPPSNPLEEEYLFRDDWSYIVVVVPAGQGAVVNPLSAVLLEFSPAMWYGTALAALGTAAALACTLRRDRGAALLLALAPLLAQPPPPPPAASPALRPLLTVWLLVCLVLVAAYQGLLLGMLSSARPRGEIDSLEALEVSGLPVFASFEAFHAIRDTLPGSLRSRIDIRNAFDHTFRELVHERIVHARNAAAITFLDSLPKQRLETWALHEKKIHEFQIGSGFPRVLAVWQRGSDLGNIITKVMRRIWQAGLKLHSQRLDKHGELLEIRKGSWARPRPLTLSTMLPAFLFLAGGLTLAAFVFVFVEFLPVFIVHRGVVFPRQS</sequence>
<comment type="subcellular location">
    <subcellularLocation>
        <location evidence="1">Cell membrane</location>
        <topology evidence="1">Multi-pass membrane protein</topology>
    </subcellularLocation>
</comment>
<keyword evidence="7" id="KW-0325">Glycoprotein</keyword>